<dbReference type="OrthoDB" id="9942608at2759"/>
<keyword evidence="1" id="KW-0833">Ubl conjugation pathway</keyword>
<dbReference type="PANTHER" id="PTHR16461">
    <property type="entry name" value="TOLL-INTERACTING PROTEIN"/>
    <property type="match status" value="1"/>
</dbReference>
<feature type="compositionally biased region" description="Basic and acidic residues" evidence="2">
    <location>
        <begin position="21"/>
        <end position="99"/>
    </location>
</feature>
<dbReference type="Pfam" id="PF02845">
    <property type="entry name" value="CUE"/>
    <property type="match status" value="1"/>
</dbReference>
<keyword evidence="6" id="KW-1185">Reference proteome</keyword>
<dbReference type="RefSeq" id="XP_715882.2">
    <property type="nucleotide sequence ID" value="XM_710789.2"/>
</dbReference>
<dbReference type="GO" id="GO:0031624">
    <property type="term" value="F:ubiquitin conjugating enzyme binding"/>
    <property type="evidence" value="ECO:0000318"/>
    <property type="project" value="GO_Central"/>
</dbReference>
<dbReference type="FunCoup" id="A0A1D8PDI5">
    <property type="interactions" value="79"/>
</dbReference>
<protein>
    <submittedName>
        <fullName evidence="5">Ubiquitin-binding protein</fullName>
    </submittedName>
</protein>
<dbReference type="GO" id="GO:0006511">
    <property type="term" value="P:ubiquitin-dependent protein catabolic process"/>
    <property type="evidence" value="ECO:0000318"/>
    <property type="project" value="GO_Central"/>
</dbReference>
<feature type="compositionally biased region" description="Basic and acidic residues" evidence="2">
    <location>
        <begin position="373"/>
        <end position="385"/>
    </location>
</feature>
<dbReference type="VEuPathDB" id="FungiDB:C1_05170C_A"/>
<feature type="compositionally biased region" description="Basic and acidic residues" evidence="2">
    <location>
        <begin position="199"/>
        <end position="217"/>
    </location>
</feature>
<organism evidence="5 6">
    <name type="scientific">Candida albicans (strain SC5314 / ATCC MYA-2876)</name>
    <name type="common">Yeast</name>
    <dbReference type="NCBI Taxonomy" id="237561"/>
    <lineage>
        <taxon>Eukaryota</taxon>
        <taxon>Fungi</taxon>
        <taxon>Dikarya</taxon>
        <taxon>Ascomycota</taxon>
        <taxon>Saccharomycotina</taxon>
        <taxon>Pichiomycetes</taxon>
        <taxon>Debaryomycetaceae</taxon>
        <taxon>Candida/Lodderomyces clade</taxon>
        <taxon>Candida</taxon>
    </lineage>
</organism>
<evidence type="ECO:0000256" key="2">
    <source>
        <dbReference type="SAM" id="MobiDB-lite"/>
    </source>
</evidence>
<accession>A0A1D8PDI5</accession>
<feature type="region of interest" description="Disordered" evidence="2">
    <location>
        <begin position="178"/>
        <end position="263"/>
    </location>
</feature>
<dbReference type="InterPro" id="IPR003892">
    <property type="entry name" value="CUE"/>
</dbReference>
<dbReference type="PANTHER" id="PTHR16461:SF5">
    <property type="entry name" value="TOLL-INTERACTING PROTEIN"/>
    <property type="match status" value="1"/>
</dbReference>
<feature type="compositionally biased region" description="Acidic residues" evidence="2">
    <location>
        <begin position="251"/>
        <end position="262"/>
    </location>
</feature>
<dbReference type="STRING" id="237561.A0A1D8PDI5"/>
<feature type="domain" description="CUE" evidence="3">
    <location>
        <begin position="126"/>
        <end position="169"/>
    </location>
</feature>
<sequence length="426" mass="48018">MAKKSEELNVVSSEPLDSIDDTSKKDTTVSTDDKESTTTSEDNKQEKTEESKPEEKKEESKPTDTTSETKPETKSEAKIEAKTEPKKDRKSVSFKKEIDSTEEVPINEDEQDESVPPPQPPRPKDPTQEIIDDMKQAFPNIEEKYIIATLIASQGNPDPAFNALLYISDPTFKPEIPVYKPPALASSTGPIGTGGGGRNQKELTDDELLARKLQKEFELEDERNRRNRRRSSHERQRVEQQRQRQHRRGDDDDELDDSPDEFEQIKETFTQGLEEAKSTLNGWVSNIAKRFEGNNDGNNPQQRRNDNPKLFGALGGSSFNDNKRKTNRFDEDPEILSTDFHDRIRLQDNDDHGPSLPNRPKGELQSDTPTLTTREKGATDKKKWQPLESGVSADPDAFLVTDSEDDGEDVATTDATKNTTISSTKK</sequence>
<dbReference type="InterPro" id="IPR009060">
    <property type="entry name" value="UBA-like_sf"/>
</dbReference>
<feature type="region of interest" description="Disordered" evidence="2">
    <location>
        <begin position="1"/>
        <end position="131"/>
    </location>
</feature>
<feature type="compositionally biased region" description="Acidic residues" evidence="2">
    <location>
        <begin position="100"/>
        <end position="113"/>
    </location>
</feature>
<dbReference type="PROSITE" id="PS51140">
    <property type="entry name" value="CUE"/>
    <property type="match status" value="1"/>
</dbReference>
<dbReference type="SUPFAM" id="SSF46934">
    <property type="entry name" value="UBA-like"/>
    <property type="match status" value="1"/>
</dbReference>
<evidence type="ECO:0000313" key="6">
    <source>
        <dbReference type="Proteomes" id="UP000000559"/>
    </source>
</evidence>
<evidence type="ECO:0000256" key="1">
    <source>
        <dbReference type="ARBA" id="ARBA00022786"/>
    </source>
</evidence>
<dbReference type="GO" id="GO:0005737">
    <property type="term" value="C:cytoplasm"/>
    <property type="evidence" value="ECO:0000318"/>
    <property type="project" value="GO_Central"/>
</dbReference>
<dbReference type="InParanoid" id="A0A1D8PDI5"/>
<feature type="compositionally biased region" description="Basic and acidic residues" evidence="2">
    <location>
        <begin position="233"/>
        <end position="242"/>
    </location>
</feature>
<feature type="region of interest" description="Disordered" evidence="2">
    <location>
        <begin position="290"/>
        <end position="426"/>
    </location>
</feature>
<dbReference type="GeneID" id="3642467"/>
<name>A0A1D8PDI5_CANAL</name>
<dbReference type="CGD" id="CAL0000199921">
    <property type="gene designation" value="CUE5"/>
</dbReference>
<proteinExistence type="predicted"/>
<evidence type="ECO:0000313" key="5">
    <source>
        <dbReference type="EMBL" id="AOW26187.1"/>
    </source>
</evidence>
<reference evidence="5 6" key="2">
    <citation type="journal article" date="2007" name="Genome Biol.">
        <title>Assembly of the Candida albicans genome into sixteen supercontigs aligned on the eight chromosomes.</title>
        <authorList>
            <person name="van het Hoog M."/>
            <person name="Rast T.J."/>
            <person name="Martchenko M."/>
            <person name="Grindle S."/>
            <person name="Dignard D."/>
            <person name="Hogues H."/>
            <person name="Cuomo C."/>
            <person name="Berriman M."/>
            <person name="Scherer S."/>
            <person name="Magee B.B."/>
            <person name="Whiteway M."/>
            <person name="Chibana H."/>
            <person name="Nantel A."/>
            <person name="Magee P.T."/>
        </authorList>
    </citation>
    <scope>GENOME REANNOTATION</scope>
    <source>
        <strain evidence="6">SC5314 / ATCC MYA-2876</strain>
    </source>
</reference>
<dbReference type="Gene3D" id="1.10.8.10">
    <property type="entry name" value="DNA helicase RuvA subunit, C-terminal domain"/>
    <property type="match status" value="1"/>
</dbReference>
<gene>
    <name evidence="4 5" type="primary">CUE5</name>
    <name evidence="5" type="ordered locus">CAALFM_C105170CA</name>
    <name evidence="4" type="ordered locus">orf19.8078</name>
</gene>
<dbReference type="KEGG" id="cal:CAALFM_C105170CA"/>
<dbReference type="Proteomes" id="UP000000559">
    <property type="component" value="Chromosome 1"/>
</dbReference>
<feature type="compositionally biased region" description="Polar residues" evidence="2">
    <location>
        <begin position="413"/>
        <end position="426"/>
    </location>
</feature>
<feature type="compositionally biased region" description="Acidic residues" evidence="2">
    <location>
        <begin position="402"/>
        <end position="411"/>
    </location>
</feature>
<feature type="compositionally biased region" description="Basic and acidic residues" evidence="2">
    <location>
        <begin position="122"/>
        <end position="131"/>
    </location>
</feature>
<feature type="compositionally biased region" description="Basic and acidic residues" evidence="2">
    <location>
        <begin position="339"/>
        <end position="353"/>
    </location>
</feature>
<dbReference type="GO" id="GO:0043130">
    <property type="term" value="F:ubiquitin binding"/>
    <property type="evidence" value="ECO:0000318"/>
    <property type="project" value="GO_Central"/>
</dbReference>
<reference evidence="5 6" key="3">
    <citation type="journal article" date="2013" name="Genome Biol.">
        <title>Assembly of a phased diploid Candida albicans genome facilitates allele-specific measurements and provides a simple model for repeat and indel structure.</title>
        <authorList>
            <person name="Muzzey D."/>
            <person name="Schwartz K."/>
            <person name="Weissman J.S."/>
            <person name="Sherlock G."/>
        </authorList>
    </citation>
    <scope>NUCLEOTIDE SEQUENCE [LARGE SCALE GENOMIC DNA]</scope>
    <source>
        <strain evidence="6">SC5314 / ATCC MYA-2876</strain>
    </source>
</reference>
<dbReference type="EMBL" id="CP017623">
    <property type="protein sequence ID" value="AOW26187.1"/>
    <property type="molecule type" value="Genomic_DNA"/>
</dbReference>
<dbReference type="OMA" id="KKWQPLP"/>
<evidence type="ECO:0000313" key="4">
    <source>
        <dbReference type="CGD" id="CAL0000199921"/>
    </source>
</evidence>
<evidence type="ECO:0000259" key="3">
    <source>
        <dbReference type="PROSITE" id="PS51140"/>
    </source>
</evidence>
<reference evidence="5 6" key="1">
    <citation type="journal article" date="2004" name="Proc. Natl. Acad. Sci. U.S.A.">
        <title>The diploid genome sequence of Candida albicans.</title>
        <authorList>
            <person name="Jones T."/>
            <person name="Federspiel N.A."/>
            <person name="Chibana H."/>
            <person name="Dungan J."/>
            <person name="Kalman S."/>
            <person name="Magee B.B."/>
            <person name="Newport G."/>
            <person name="Thorstenson Y.R."/>
            <person name="Agabian N."/>
            <person name="Magee P.T."/>
            <person name="Davis R.W."/>
            <person name="Scherer S."/>
        </authorList>
    </citation>
    <scope>NUCLEOTIDE SEQUENCE [LARGE SCALE GENOMIC DNA]</scope>
    <source>
        <strain evidence="6">SC5314 / ATCC MYA-2876</strain>
    </source>
</reference>
<dbReference type="SMART" id="SM00546">
    <property type="entry name" value="CUE"/>
    <property type="match status" value="1"/>
</dbReference>
<dbReference type="FunFam" id="1.10.8.10:FF:000064">
    <property type="entry name" value="Similar to CUE domain-containing protein"/>
    <property type="match status" value="1"/>
</dbReference>
<dbReference type="AlphaFoldDB" id="A0A1D8PDI5"/>
<feature type="compositionally biased region" description="Basic and acidic residues" evidence="2">
    <location>
        <begin position="321"/>
        <end position="330"/>
    </location>
</feature>